<dbReference type="InterPro" id="IPR043894">
    <property type="entry name" value="MupG_C"/>
</dbReference>
<reference evidence="3 4" key="1">
    <citation type="submission" date="2016-10" db="EMBL/GenBank/DDBJ databases">
        <authorList>
            <person name="de Groot N.N."/>
        </authorList>
    </citation>
    <scope>NUCLEOTIDE SEQUENCE [LARGE SCALE GENOMIC DNA]</scope>
    <source>
        <strain evidence="3 4">CGMCC 1.6762</strain>
    </source>
</reference>
<dbReference type="Proteomes" id="UP000198823">
    <property type="component" value="Unassembled WGS sequence"/>
</dbReference>
<feature type="domain" description="6-phospho-N-acetylmuramidase C-terminal" evidence="1">
    <location>
        <begin position="258"/>
        <end position="351"/>
    </location>
</feature>
<dbReference type="Gene3D" id="3.20.20.70">
    <property type="entry name" value="Aldolase class I"/>
    <property type="match status" value="1"/>
</dbReference>
<gene>
    <name evidence="3" type="ORF">SAMN04488126_11841</name>
</gene>
<dbReference type="Pfam" id="PF05913">
    <property type="entry name" value="MupG_C"/>
    <property type="match status" value="1"/>
</dbReference>
<dbReference type="STRING" id="426756.SAMN04488126_11841"/>
<dbReference type="InterPro" id="IPR017853">
    <property type="entry name" value="GH"/>
</dbReference>
<evidence type="ECO:0000313" key="3">
    <source>
        <dbReference type="EMBL" id="SDE74517.1"/>
    </source>
</evidence>
<dbReference type="InterPro" id="IPR013785">
    <property type="entry name" value="Aldolase_TIM"/>
</dbReference>
<dbReference type="OrthoDB" id="5809921at2"/>
<dbReference type="PANTHER" id="PTHR38435">
    <property type="match status" value="1"/>
</dbReference>
<dbReference type="InterPro" id="IPR043797">
    <property type="entry name" value="MupG_N"/>
</dbReference>
<accession>A0A1G7FF92</accession>
<dbReference type="InterPro" id="IPR008589">
    <property type="entry name" value="MupG"/>
</dbReference>
<dbReference type="RefSeq" id="WP_092098078.1">
    <property type="nucleotide sequence ID" value="NZ_FNAR01000018.1"/>
</dbReference>
<feature type="domain" description="6-phospho-N-acetylmuramidase N-terminal" evidence="2">
    <location>
        <begin position="2"/>
        <end position="232"/>
    </location>
</feature>
<proteinExistence type="predicted"/>
<dbReference type="EMBL" id="FNAR01000018">
    <property type="protein sequence ID" value="SDE74517.1"/>
    <property type="molecule type" value="Genomic_DNA"/>
</dbReference>
<dbReference type="InterPro" id="IPR029000">
    <property type="entry name" value="Cyclophilin-like_dom_sf"/>
</dbReference>
<name>A0A1G7FF92_9BACL</name>
<dbReference type="Gene3D" id="2.40.100.10">
    <property type="entry name" value="Cyclophilin-like"/>
    <property type="match status" value="1"/>
</dbReference>
<evidence type="ECO:0000313" key="4">
    <source>
        <dbReference type="Proteomes" id="UP000198823"/>
    </source>
</evidence>
<evidence type="ECO:0000259" key="2">
    <source>
        <dbReference type="Pfam" id="PF19200"/>
    </source>
</evidence>
<dbReference type="SUPFAM" id="SSF51445">
    <property type="entry name" value="(Trans)glycosidases"/>
    <property type="match status" value="1"/>
</dbReference>
<evidence type="ECO:0000259" key="1">
    <source>
        <dbReference type="Pfam" id="PF05913"/>
    </source>
</evidence>
<evidence type="ECO:0008006" key="5">
    <source>
        <dbReference type="Google" id="ProtNLM"/>
    </source>
</evidence>
<sequence length="359" mass="39629">MLGISVYLNDTNSEKQEAYIRKMRAAGFRGIFTSLHIPEEDPEQHAGRLRALGKLAATYGMELTADISPASLGHLGLTFRTADRLLDWGVTGLRVDYGISEVETAALSQRMTVVLNASTLTGESLRRLKNCGLRLSSAEAWHNFYPRPETGLGLEDFRERNRWLKSEGLKVMAFVPGDGERRGPLFKGLPTLEDHRERTSFSAYLDLLNSGCTDHIYIGDPSLSERSLEQFSSHAEGVYLIHAVPAFPDAADALPVPEHTNRQDAARDVIRSAESRLYGNAGKRPVEPANTAARPAGSVTIDNYRYGRYEGELQITKRDLPGDEKVNVIGRVIGDDLPVLRHVKGGDAFRIRMEGGPQA</sequence>
<dbReference type="AlphaFoldDB" id="A0A1G7FF92"/>
<organism evidence="3 4">
    <name type="scientific">Bhargavaea beijingensis</name>
    <dbReference type="NCBI Taxonomy" id="426756"/>
    <lineage>
        <taxon>Bacteria</taxon>
        <taxon>Bacillati</taxon>
        <taxon>Bacillota</taxon>
        <taxon>Bacilli</taxon>
        <taxon>Bacillales</taxon>
        <taxon>Caryophanaceae</taxon>
        <taxon>Bhargavaea</taxon>
    </lineage>
</organism>
<dbReference type="Pfam" id="PF19200">
    <property type="entry name" value="MupG_N"/>
    <property type="match status" value="1"/>
</dbReference>
<protein>
    <recommendedName>
        <fullName evidence="5">Outer surface protein</fullName>
    </recommendedName>
</protein>
<dbReference type="SUPFAM" id="SSF50891">
    <property type="entry name" value="Cyclophilin-like"/>
    <property type="match status" value="1"/>
</dbReference>
<dbReference type="PANTHER" id="PTHR38435:SF2">
    <property type="entry name" value="DUF871 DOMAIN-CONTAINING PROTEIN"/>
    <property type="match status" value="1"/>
</dbReference>